<evidence type="ECO:0000313" key="3">
    <source>
        <dbReference type="Proteomes" id="UP000297982"/>
    </source>
</evidence>
<dbReference type="AlphaFoldDB" id="A0A4Z0GXY5"/>
<dbReference type="Gene3D" id="3.20.20.70">
    <property type="entry name" value="Aldolase class I"/>
    <property type="match status" value="1"/>
</dbReference>
<proteinExistence type="predicted"/>
<dbReference type="InterPro" id="IPR020007">
    <property type="entry name" value="NeuB/NeuA"/>
</dbReference>
<dbReference type="GO" id="GO:0016051">
    <property type="term" value="P:carbohydrate biosynthetic process"/>
    <property type="evidence" value="ECO:0007669"/>
    <property type="project" value="InterPro"/>
</dbReference>
<dbReference type="STRING" id="192814.GCA_900166575_02937"/>
<dbReference type="RefSeq" id="WP_135327688.1">
    <property type="nucleotide sequence ID" value="NZ_SRJC01000002.1"/>
</dbReference>
<evidence type="ECO:0000259" key="1">
    <source>
        <dbReference type="PROSITE" id="PS50844"/>
    </source>
</evidence>
<evidence type="ECO:0000313" key="2">
    <source>
        <dbReference type="EMBL" id="TGB02729.1"/>
    </source>
</evidence>
<dbReference type="Pfam" id="PF08666">
    <property type="entry name" value="SAF"/>
    <property type="match status" value="1"/>
</dbReference>
<dbReference type="GO" id="GO:0047444">
    <property type="term" value="F:N-acylneuraminate-9-phosphate synthase activity"/>
    <property type="evidence" value="ECO:0007669"/>
    <property type="project" value="TreeGrafter"/>
</dbReference>
<dbReference type="InterPro" id="IPR051690">
    <property type="entry name" value="PseI-like"/>
</dbReference>
<keyword evidence="3" id="KW-1185">Reference proteome</keyword>
<dbReference type="EMBL" id="SRJC01000002">
    <property type="protein sequence ID" value="TGB02729.1"/>
    <property type="molecule type" value="Genomic_DNA"/>
</dbReference>
<gene>
    <name evidence="2" type="primary">neuB</name>
    <name evidence="2" type="ORF">E4663_11250</name>
</gene>
<comment type="caution">
    <text evidence="2">The sequence shown here is derived from an EMBL/GenBank/DDBJ whole genome shotgun (WGS) entry which is preliminary data.</text>
</comment>
<dbReference type="Pfam" id="PF03102">
    <property type="entry name" value="NeuB"/>
    <property type="match status" value="1"/>
</dbReference>
<dbReference type="EC" id="2.5.1.56" evidence="2"/>
<dbReference type="InterPro" id="IPR006190">
    <property type="entry name" value="SAF_AFP_Neu5Ac"/>
</dbReference>
<dbReference type="InterPro" id="IPR013132">
    <property type="entry name" value="PseI/NeuA/B-like_N"/>
</dbReference>
<dbReference type="PANTHER" id="PTHR42966">
    <property type="entry name" value="N-ACETYLNEURAMINATE SYNTHASE"/>
    <property type="match status" value="1"/>
</dbReference>
<dbReference type="PROSITE" id="PS50844">
    <property type="entry name" value="AFP_LIKE"/>
    <property type="match status" value="1"/>
</dbReference>
<dbReference type="InterPro" id="IPR057736">
    <property type="entry name" value="SAF_PseI/NeuA/NeuB"/>
</dbReference>
<dbReference type="SUPFAM" id="SSF51269">
    <property type="entry name" value="AFP III-like domain"/>
    <property type="match status" value="1"/>
</dbReference>
<reference evidence="2 3" key="1">
    <citation type="journal article" date="2003" name="Int. J. Syst. Evol. Microbiol.">
        <title>Halobacillus salinus sp. nov., isolated from a salt lake on the coast of the East Sea in Korea.</title>
        <authorList>
            <person name="Yoon J.H."/>
            <person name="Kang K.H."/>
            <person name="Park Y.H."/>
        </authorList>
    </citation>
    <scope>NUCLEOTIDE SEQUENCE [LARGE SCALE GENOMIC DNA]</scope>
    <source>
        <strain evidence="2 3">HSL-3</strain>
    </source>
</reference>
<dbReference type="InterPro" id="IPR013974">
    <property type="entry name" value="SAF"/>
</dbReference>
<accession>A0A4Z0GXY5</accession>
<protein>
    <submittedName>
        <fullName evidence="2">N-acetylneuraminate synthase</fullName>
        <ecNumber evidence="2">2.5.1.56</ecNumber>
    </submittedName>
</protein>
<sequence>MTNSSVFIIAEAGVNHNGSIKYAFELIDAAVEAGADAVKFQSFRADASVRKTAQKANYQKGLTDEEETHYEMSKRLELSESDHQQIAEYCLKQNIMFLSSPFDLESARMLRERFKMNAFKIPSGELTNAPLLYEISMNHAPVILSTGMSSLQDIEEALGVLAYGYLGGEAPSKEAFQKAFSSLEGQKWLKQKVALLHCVSEYPTSPKDVHLKVMDLLRGEFGLRVGFSDHTLGIAVPIAAAARGASIIEKHFTLDKQMEGPDHKASLSPVELREMVEGIRTVEAAIGYPDKTISDEEKSNRTVVRKSVVATRDIRAGEPFTSDNIGCMRPGNGVSPYRYWDFIGKRASRAYLAEEELDDQVGDAK</sequence>
<dbReference type="PANTHER" id="PTHR42966:SF1">
    <property type="entry name" value="SIALIC ACID SYNTHASE"/>
    <property type="match status" value="1"/>
</dbReference>
<organism evidence="2 3">
    <name type="scientific">Halobacillus salinus</name>
    <dbReference type="NCBI Taxonomy" id="192814"/>
    <lineage>
        <taxon>Bacteria</taxon>
        <taxon>Bacillati</taxon>
        <taxon>Bacillota</taxon>
        <taxon>Bacilli</taxon>
        <taxon>Bacillales</taxon>
        <taxon>Bacillaceae</taxon>
        <taxon>Halobacillus</taxon>
    </lineage>
</organism>
<dbReference type="CDD" id="cd11615">
    <property type="entry name" value="SAF_NeuB_like"/>
    <property type="match status" value="1"/>
</dbReference>
<dbReference type="GO" id="GO:0050462">
    <property type="term" value="F:N-acetylneuraminate synthase activity"/>
    <property type="evidence" value="ECO:0007669"/>
    <property type="project" value="UniProtKB-EC"/>
</dbReference>
<feature type="domain" description="AFP-like" evidence="1">
    <location>
        <begin position="307"/>
        <end position="357"/>
    </location>
</feature>
<dbReference type="InterPro" id="IPR036732">
    <property type="entry name" value="AFP_Neu5c_C_sf"/>
</dbReference>
<dbReference type="Proteomes" id="UP000297982">
    <property type="component" value="Unassembled WGS sequence"/>
</dbReference>
<keyword evidence="2" id="KW-0808">Transferase</keyword>
<dbReference type="InterPro" id="IPR013785">
    <property type="entry name" value="Aldolase_TIM"/>
</dbReference>
<dbReference type="Gene3D" id="3.90.1210.10">
    <property type="entry name" value="Antifreeze-like/N-acetylneuraminic acid synthase C-terminal domain"/>
    <property type="match status" value="1"/>
</dbReference>
<dbReference type="SUPFAM" id="SSF51569">
    <property type="entry name" value="Aldolase"/>
    <property type="match status" value="1"/>
</dbReference>
<name>A0A4Z0GXY5_9BACI</name>
<dbReference type="NCBIfam" id="TIGR03569">
    <property type="entry name" value="NeuB_NnaB"/>
    <property type="match status" value="1"/>
</dbReference>